<dbReference type="EMBL" id="BMAU01021267">
    <property type="protein sequence ID" value="GFY07123.1"/>
    <property type="molecule type" value="Genomic_DNA"/>
</dbReference>
<keyword evidence="2" id="KW-1185">Reference proteome</keyword>
<name>A0A8X6S972_TRICX</name>
<dbReference type="Proteomes" id="UP000887159">
    <property type="component" value="Unassembled WGS sequence"/>
</dbReference>
<evidence type="ECO:0000313" key="1">
    <source>
        <dbReference type="EMBL" id="GFY07123.1"/>
    </source>
</evidence>
<reference evidence="1" key="1">
    <citation type="submission" date="2020-08" db="EMBL/GenBank/DDBJ databases">
        <title>Multicomponent nature underlies the extraordinary mechanical properties of spider dragline silk.</title>
        <authorList>
            <person name="Kono N."/>
            <person name="Nakamura H."/>
            <person name="Mori M."/>
            <person name="Yoshida Y."/>
            <person name="Ohtoshi R."/>
            <person name="Malay A.D."/>
            <person name="Moran D.A.P."/>
            <person name="Tomita M."/>
            <person name="Numata K."/>
            <person name="Arakawa K."/>
        </authorList>
    </citation>
    <scope>NUCLEOTIDE SEQUENCE</scope>
</reference>
<gene>
    <name evidence="1" type="ORF">TNCV_4903651</name>
</gene>
<comment type="caution">
    <text evidence="1">The sequence shown here is derived from an EMBL/GenBank/DDBJ whole genome shotgun (WGS) entry which is preliminary data.</text>
</comment>
<accession>A0A8X6S972</accession>
<sequence>MQLQHDATAPPQLQWLAYGDESVAQQPRVRRFLLVMGQYNGGECKGPIGVHHDATEHECEHLDAVNRSRTHGLRAESPCCSKRHQTVRADTCCFANVPHS</sequence>
<dbReference type="AlphaFoldDB" id="A0A8X6S972"/>
<organism evidence="1 2">
    <name type="scientific">Trichonephila clavipes</name>
    <name type="common">Golden silk orbweaver</name>
    <name type="synonym">Nephila clavipes</name>
    <dbReference type="NCBI Taxonomy" id="2585209"/>
    <lineage>
        <taxon>Eukaryota</taxon>
        <taxon>Metazoa</taxon>
        <taxon>Ecdysozoa</taxon>
        <taxon>Arthropoda</taxon>
        <taxon>Chelicerata</taxon>
        <taxon>Arachnida</taxon>
        <taxon>Araneae</taxon>
        <taxon>Araneomorphae</taxon>
        <taxon>Entelegynae</taxon>
        <taxon>Araneoidea</taxon>
        <taxon>Nephilidae</taxon>
        <taxon>Trichonephila</taxon>
    </lineage>
</organism>
<protein>
    <submittedName>
        <fullName evidence="1">Uncharacterized protein</fullName>
    </submittedName>
</protein>
<evidence type="ECO:0000313" key="2">
    <source>
        <dbReference type="Proteomes" id="UP000887159"/>
    </source>
</evidence>
<proteinExistence type="predicted"/>